<dbReference type="SUPFAM" id="SSF53639">
    <property type="entry name" value="AraD/HMP-PK domain-like"/>
    <property type="match status" value="1"/>
</dbReference>
<evidence type="ECO:0000256" key="1">
    <source>
        <dbReference type="ARBA" id="ARBA00037961"/>
    </source>
</evidence>
<dbReference type="SMART" id="SM01007">
    <property type="entry name" value="Aldolase_II"/>
    <property type="match status" value="1"/>
</dbReference>
<protein>
    <submittedName>
        <fullName evidence="4">Class II aldolase/adducin family protein</fullName>
    </submittedName>
</protein>
<evidence type="ECO:0000259" key="3">
    <source>
        <dbReference type="SMART" id="SM01007"/>
    </source>
</evidence>
<evidence type="ECO:0000256" key="2">
    <source>
        <dbReference type="SAM" id="MobiDB-lite"/>
    </source>
</evidence>
<dbReference type="InterPro" id="IPR051017">
    <property type="entry name" value="Aldolase-II_Adducin_sf"/>
</dbReference>
<evidence type="ECO:0000313" key="4">
    <source>
        <dbReference type="EMBL" id="NHN31778.1"/>
    </source>
</evidence>
<sequence>MATFPKGTRPTPPVYEHLEDEREHRKQRIAAAFRVFAKFGYDEGVMGHISVRDPIKTDHYWTNPLGLSFKLIKASDLVLQNHQGEIVHGHGYVHGGALQLHLPIQKLRPDINAIAHTHSIYGKTWSSLNRTIDPITSESSVFYKAHEVFDSYKHGEGEALANSVGTNKALILKNHGIVTFGKSVDEAAYWFISLERACQAQLLVEAVGTPEHIPSERAEKISQLFSPDMGWLNFQPYYESIIREQPDLSL</sequence>
<dbReference type="Proteomes" id="UP001165962">
    <property type="component" value="Unassembled WGS sequence"/>
</dbReference>
<dbReference type="PANTHER" id="PTHR10672:SF3">
    <property type="entry name" value="PROTEIN HU-LI TAI SHAO"/>
    <property type="match status" value="1"/>
</dbReference>
<dbReference type="NCBIfam" id="NF004855">
    <property type="entry name" value="PRK06208.1"/>
    <property type="match status" value="1"/>
</dbReference>
<reference evidence="4" key="1">
    <citation type="submission" date="2020-03" db="EMBL/GenBank/DDBJ databases">
        <title>Draft sequencing of Paenibacilllus sp. S3N08.</title>
        <authorList>
            <person name="Kim D.-U."/>
        </authorList>
    </citation>
    <scope>NUCLEOTIDE SEQUENCE</scope>
    <source>
        <strain evidence="4">S3N08</strain>
    </source>
</reference>
<dbReference type="PANTHER" id="PTHR10672">
    <property type="entry name" value="ADDUCIN"/>
    <property type="match status" value="1"/>
</dbReference>
<feature type="domain" description="Class II aldolase/adducin N-terminal" evidence="3">
    <location>
        <begin position="27"/>
        <end position="202"/>
    </location>
</feature>
<dbReference type="Pfam" id="PF00596">
    <property type="entry name" value="Aldolase_II"/>
    <property type="match status" value="1"/>
</dbReference>
<gene>
    <name evidence="4" type="ORF">G9U52_18240</name>
</gene>
<keyword evidence="5" id="KW-1185">Reference proteome</keyword>
<dbReference type="InterPro" id="IPR036409">
    <property type="entry name" value="Aldolase_II/adducin_N_sf"/>
</dbReference>
<comment type="similarity">
    <text evidence="1">Belongs to the aldolase class II family.</text>
</comment>
<accession>A0ABX0J740</accession>
<name>A0ABX0J740_9BACL</name>
<dbReference type="InterPro" id="IPR001303">
    <property type="entry name" value="Aldolase_II/adducin_N"/>
</dbReference>
<dbReference type="EMBL" id="JAAOIW010000006">
    <property type="protein sequence ID" value="NHN31778.1"/>
    <property type="molecule type" value="Genomic_DNA"/>
</dbReference>
<evidence type="ECO:0000313" key="5">
    <source>
        <dbReference type="Proteomes" id="UP001165962"/>
    </source>
</evidence>
<dbReference type="Gene3D" id="3.40.225.10">
    <property type="entry name" value="Class II aldolase/adducin N-terminal domain"/>
    <property type="match status" value="1"/>
</dbReference>
<organism evidence="4 5">
    <name type="scientific">Paenibacillus agricola</name>
    <dbReference type="NCBI Taxonomy" id="2716264"/>
    <lineage>
        <taxon>Bacteria</taxon>
        <taxon>Bacillati</taxon>
        <taxon>Bacillota</taxon>
        <taxon>Bacilli</taxon>
        <taxon>Bacillales</taxon>
        <taxon>Paenibacillaceae</taxon>
        <taxon>Paenibacillus</taxon>
    </lineage>
</organism>
<dbReference type="RefSeq" id="WP_166152068.1">
    <property type="nucleotide sequence ID" value="NZ_JAAOIW010000006.1"/>
</dbReference>
<comment type="caution">
    <text evidence="4">The sequence shown here is derived from an EMBL/GenBank/DDBJ whole genome shotgun (WGS) entry which is preliminary data.</text>
</comment>
<proteinExistence type="inferred from homology"/>
<feature type="region of interest" description="Disordered" evidence="2">
    <location>
        <begin position="1"/>
        <end position="21"/>
    </location>
</feature>